<comment type="caution">
    <text evidence="2">The sequence shown here is derived from an EMBL/GenBank/DDBJ whole genome shotgun (WGS) entry which is preliminary data.</text>
</comment>
<feature type="transmembrane region" description="Helical" evidence="1">
    <location>
        <begin position="6"/>
        <end position="24"/>
    </location>
</feature>
<evidence type="ECO:0008006" key="4">
    <source>
        <dbReference type="Google" id="ProtNLM"/>
    </source>
</evidence>
<organism evidence="2 3">
    <name type="scientific">Flavihumibacter petaseus NBRC 106054</name>
    <dbReference type="NCBI Taxonomy" id="1220578"/>
    <lineage>
        <taxon>Bacteria</taxon>
        <taxon>Pseudomonadati</taxon>
        <taxon>Bacteroidota</taxon>
        <taxon>Chitinophagia</taxon>
        <taxon>Chitinophagales</taxon>
        <taxon>Chitinophagaceae</taxon>
        <taxon>Flavihumibacter</taxon>
    </lineage>
</organism>
<keyword evidence="1" id="KW-0472">Membrane</keyword>
<dbReference type="STRING" id="1220578.FPE01S_04_04790"/>
<evidence type="ECO:0000256" key="1">
    <source>
        <dbReference type="SAM" id="Phobius"/>
    </source>
</evidence>
<evidence type="ECO:0000313" key="2">
    <source>
        <dbReference type="EMBL" id="GAO45235.1"/>
    </source>
</evidence>
<dbReference type="AlphaFoldDB" id="A0A0E9N7B1"/>
<keyword evidence="1" id="KW-1133">Transmembrane helix</keyword>
<dbReference type="EMBL" id="BBWV01000004">
    <property type="protein sequence ID" value="GAO45235.1"/>
    <property type="molecule type" value="Genomic_DNA"/>
</dbReference>
<proteinExistence type="predicted"/>
<gene>
    <name evidence="2" type="ORF">FPE01S_04_04790</name>
</gene>
<accession>A0A0E9N7B1</accession>
<reference evidence="2 3" key="1">
    <citation type="submission" date="2015-04" db="EMBL/GenBank/DDBJ databases">
        <title>Whole genome shotgun sequence of Flavihumibacter petaseus NBRC 106054.</title>
        <authorList>
            <person name="Miyazawa S."/>
            <person name="Hosoyama A."/>
            <person name="Hashimoto M."/>
            <person name="Noguchi M."/>
            <person name="Tsuchikane K."/>
            <person name="Ohji S."/>
            <person name="Yamazoe A."/>
            <person name="Ichikawa N."/>
            <person name="Kimura A."/>
            <person name="Fujita N."/>
        </authorList>
    </citation>
    <scope>NUCLEOTIDE SEQUENCE [LARGE SCALE GENOMIC DNA]</scope>
    <source>
        <strain evidence="2 3">NBRC 106054</strain>
    </source>
</reference>
<keyword evidence="1" id="KW-0812">Transmembrane</keyword>
<dbReference type="Proteomes" id="UP000033121">
    <property type="component" value="Unassembled WGS sequence"/>
</dbReference>
<keyword evidence="3" id="KW-1185">Reference proteome</keyword>
<protein>
    <recommendedName>
        <fullName evidence="4">SGNH hydrolase-type esterase domain-containing protein</fullName>
    </recommendedName>
</protein>
<dbReference type="RefSeq" id="WP_046371182.1">
    <property type="nucleotide sequence ID" value="NZ_BBWV01000004.1"/>
</dbReference>
<name>A0A0E9N7B1_9BACT</name>
<evidence type="ECO:0000313" key="3">
    <source>
        <dbReference type="Proteomes" id="UP000033121"/>
    </source>
</evidence>
<sequence length="295" mass="33431">MILKSIITALLGLTIYNIVVIQFFPNVKVSRHYWQENQIKAQTYVFGNSTPDQVIVGSSLSARLNDKNLPGYGKLSFIGQTVFEGFRVILQRKDLPAKIFVETNYLLRPLSPDFNSSLENPVLFYARSKMEGLRDEKQPLAIVSNKLDNLVKPVVNALARSQAPGTKPSETNPHFENALNNNIEASNRIVDSNEVEQRFALLKTYVDRFVGRGAEVIFFEMPVHPKVAACTIPKAIRKKMKEYFPPTVYKYIEQPDCTPYQTTDGIHLQLGEADTYAVYFTAMRDRIFSGLAKEK</sequence>